<reference evidence="6" key="1">
    <citation type="submission" date="2023-06" db="EMBL/GenBank/DDBJ databases">
        <title>WGS-Sequencing of Streptomyces ficellus isolate 21 collected from sand in Gara Djebilet Iron Mine in Algeria.</title>
        <authorList>
            <person name="Zegers G.P."/>
            <person name="Gomez A."/>
            <person name="Gueddou A."/>
            <person name="Zahara A.F."/>
            <person name="Worth M."/>
            <person name="Sevigny J.L."/>
            <person name="Tisa L."/>
        </authorList>
    </citation>
    <scope>NUCLEOTIDE SEQUENCE</scope>
    <source>
        <strain evidence="6">AS11</strain>
    </source>
</reference>
<dbReference type="Pfam" id="PF01040">
    <property type="entry name" value="UbiA"/>
    <property type="match status" value="1"/>
</dbReference>
<organism evidence="6 7">
    <name type="scientific">Streptomyces ficellus</name>
    <dbReference type="NCBI Taxonomy" id="1977088"/>
    <lineage>
        <taxon>Bacteria</taxon>
        <taxon>Bacillati</taxon>
        <taxon>Actinomycetota</taxon>
        <taxon>Actinomycetes</taxon>
        <taxon>Kitasatosporales</taxon>
        <taxon>Streptomycetaceae</taxon>
        <taxon>Streptomyces</taxon>
    </lineage>
</organism>
<dbReference type="NCBIfam" id="NF045897">
    <property type="entry name" value="SCO3242_trans"/>
    <property type="match status" value="1"/>
</dbReference>
<dbReference type="PANTHER" id="PTHR42723">
    <property type="entry name" value="CHLOROPHYLL SYNTHASE"/>
    <property type="match status" value="1"/>
</dbReference>
<feature type="compositionally biased region" description="Low complexity" evidence="5">
    <location>
        <begin position="302"/>
        <end position="339"/>
    </location>
</feature>
<protein>
    <submittedName>
        <fullName evidence="6">UbiA family prenyltransferase</fullName>
    </submittedName>
</protein>
<evidence type="ECO:0000256" key="2">
    <source>
        <dbReference type="ARBA" id="ARBA00022692"/>
    </source>
</evidence>
<comment type="subcellular location">
    <subcellularLocation>
        <location evidence="1">Membrane</location>
        <topology evidence="1">Multi-pass membrane protein</topology>
    </subcellularLocation>
</comment>
<dbReference type="PANTHER" id="PTHR42723:SF1">
    <property type="entry name" value="CHLOROPHYLL SYNTHASE, CHLOROPLASTIC"/>
    <property type="match status" value="1"/>
</dbReference>
<keyword evidence="7" id="KW-1185">Reference proteome</keyword>
<dbReference type="InterPro" id="IPR000537">
    <property type="entry name" value="UbiA_prenyltransferase"/>
</dbReference>
<dbReference type="Gene3D" id="1.10.357.140">
    <property type="entry name" value="UbiA prenyltransferase"/>
    <property type="match status" value="1"/>
</dbReference>
<keyword evidence="4" id="KW-0472">Membrane</keyword>
<gene>
    <name evidence="6" type="ORF">QWM81_07340</name>
</gene>
<evidence type="ECO:0000256" key="5">
    <source>
        <dbReference type="SAM" id="MobiDB-lite"/>
    </source>
</evidence>
<dbReference type="RefSeq" id="WP_290110818.1">
    <property type="nucleotide sequence ID" value="NZ_JAUEPL010000007.1"/>
</dbReference>
<dbReference type="InterPro" id="IPR044878">
    <property type="entry name" value="UbiA_sf"/>
</dbReference>
<feature type="region of interest" description="Disordered" evidence="5">
    <location>
        <begin position="227"/>
        <end position="339"/>
    </location>
</feature>
<comment type="caution">
    <text evidence="6">The sequence shown here is derived from an EMBL/GenBank/DDBJ whole genome shotgun (WGS) entry which is preliminary data.</text>
</comment>
<proteinExistence type="predicted"/>
<feature type="compositionally biased region" description="Low complexity" evidence="5">
    <location>
        <begin position="237"/>
        <end position="289"/>
    </location>
</feature>
<evidence type="ECO:0000256" key="4">
    <source>
        <dbReference type="ARBA" id="ARBA00023136"/>
    </source>
</evidence>
<evidence type="ECO:0000313" key="7">
    <source>
        <dbReference type="Proteomes" id="UP001174050"/>
    </source>
</evidence>
<keyword evidence="2" id="KW-0812">Transmembrane</keyword>
<dbReference type="EMBL" id="JAUEPL010000007">
    <property type="protein sequence ID" value="MDN3293858.1"/>
    <property type="molecule type" value="Genomic_DNA"/>
</dbReference>
<dbReference type="InterPro" id="IPR050475">
    <property type="entry name" value="Prenyltransferase_related"/>
</dbReference>
<evidence type="ECO:0000256" key="1">
    <source>
        <dbReference type="ARBA" id="ARBA00004141"/>
    </source>
</evidence>
<keyword evidence="3" id="KW-1133">Transmembrane helix</keyword>
<evidence type="ECO:0000313" key="6">
    <source>
        <dbReference type="EMBL" id="MDN3293858.1"/>
    </source>
</evidence>
<sequence length="436" mass="42844">MTRPAGRRRAWAELLRVSALFTVPGDALVGAAATGLVANRRTALAIGSSLCLYEAGMALNDWADRHEDAIDRPHRPIPSGRVTPAAALAASAALTATGLALAARAGRAPLAVAGALAATVWAYDLRLKHTAAAPAAMATARALDLLLGATATATVPIAPLPPAPATRPGRTTPTAHGALPALPSAVLLGAHTYAVTAVSRHEAHGGSTTAPLAALATTTLLAALAAHPRPAREAPPTDRAGATRRAGATGRSGATWRARVAGGARPVDRAGAAARAGAADRAGAAGRSGATRRARVAGGAGPVDRAGAAARAGAADRAGTVRRPGTAGHTRATDRAGATRRAGTVGWGLAAGGPDAGSVAAGLAAATYLRTAAVPLLHAALNPSPPLTQRAVGGGIRAMIPLQAALAARGGALGTGLALMGLVPLARTLARKVSPT</sequence>
<accession>A0ABT7Z2Z5</accession>
<dbReference type="Proteomes" id="UP001174050">
    <property type="component" value="Unassembled WGS sequence"/>
</dbReference>
<name>A0ABT7Z2Z5_9ACTN</name>
<evidence type="ECO:0000256" key="3">
    <source>
        <dbReference type="ARBA" id="ARBA00022989"/>
    </source>
</evidence>